<evidence type="ECO:0000256" key="1">
    <source>
        <dbReference type="SAM" id="SignalP"/>
    </source>
</evidence>
<protein>
    <submittedName>
        <fullName evidence="2">Uncharacterized protein</fullName>
    </submittedName>
</protein>
<organism evidence="2 3">
    <name type="scientific">Methylocystis echinoides</name>
    <dbReference type="NCBI Taxonomy" id="29468"/>
    <lineage>
        <taxon>Bacteria</taxon>
        <taxon>Pseudomonadati</taxon>
        <taxon>Pseudomonadota</taxon>
        <taxon>Alphaproteobacteria</taxon>
        <taxon>Hyphomicrobiales</taxon>
        <taxon>Methylocystaceae</taxon>
        <taxon>Methylocystis</taxon>
    </lineage>
</organism>
<feature type="chain" id="PRO_5040961938" evidence="1">
    <location>
        <begin position="23"/>
        <end position="197"/>
    </location>
</feature>
<accession>A0A9W6GWS8</accession>
<dbReference type="AlphaFoldDB" id="A0A9W6GWS8"/>
<feature type="signal peptide" evidence="1">
    <location>
        <begin position="1"/>
        <end position="22"/>
    </location>
</feature>
<dbReference type="RefSeq" id="WP_281804484.1">
    <property type="nucleotide sequence ID" value="NZ_BSEC01000001.1"/>
</dbReference>
<keyword evidence="3" id="KW-1185">Reference proteome</keyword>
<reference evidence="2" key="1">
    <citation type="journal article" date="2023" name="Int. J. Syst. Evol. Microbiol.">
        <title>Methylocystis iwaonis sp. nov., a type II methane-oxidizing bacterium from surface soil of a rice paddy field in Japan, and emended description of the genus Methylocystis (ex Whittenbury et al. 1970) Bowman et al. 1993.</title>
        <authorList>
            <person name="Kaise H."/>
            <person name="Sawadogo J.B."/>
            <person name="Alam M.S."/>
            <person name="Ueno C."/>
            <person name="Dianou D."/>
            <person name="Shinjo R."/>
            <person name="Asakawa S."/>
        </authorList>
    </citation>
    <scope>NUCLEOTIDE SEQUENCE</scope>
    <source>
        <strain evidence="2">LMG27198</strain>
    </source>
</reference>
<name>A0A9W6GWS8_9HYPH</name>
<evidence type="ECO:0000313" key="3">
    <source>
        <dbReference type="Proteomes" id="UP001144323"/>
    </source>
</evidence>
<evidence type="ECO:0000313" key="2">
    <source>
        <dbReference type="EMBL" id="GLI94454.1"/>
    </source>
</evidence>
<gene>
    <name evidence="2" type="ORF">LMG27198_34460</name>
</gene>
<dbReference type="Proteomes" id="UP001144323">
    <property type="component" value="Unassembled WGS sequence"/>
</dbReference>
<comment type="caution">
    <text evidence="2">The sequence shown here is derived from an EMBL/GenBank/DDBJ whole genome shotgun (WGS) entry which is preliminary data.</text>
</comment>
<sequence>MKTYLAGWATLALAASFGVQQAAAFDFPKLGVPEVLGGGGGAQPQTPGATADCPVIVAEEGGQMLRAPAGAEAAAVHHQVSIKEIARECIVEGDHVLIRVGVEGDAVLGPTGAPGTYGGTIRVALRKTHDDSILNSKNYRISATIPAGGARADFRLLAEPIAAPPSAKAQDDFEILVGFTEGSADVDKPPRAKKRRR</sequence>
<proteinExistence type="predicted"/>
<keyword evidence="1" id="KW-0732">Signal</keyword>
<dbReference type="EMBL" id="BSEC01000001">
    <property type="protein sequence ID" value="GLI94454.1"/>
    <property type="molecule type" value="Genomic_DNA"/>
</dbReference>